<proteinExistence type="predicted"/>
<keyword evidence="2" id="KW-1185">Reference proteome</keyword>
<protein>
    <submittedName>
        <fullName evidence="1">Uncharacterized protein</fullName>
    </submittedName>
</protein>
<accession>A0AA38F9Z2</accession>
<evidence type="ECO:0000313" key="2">
    <source>
        <dbReference type="Proteomes" id="UP000824469"/>
    </source>
</evidence>
<reference evidence="1 2" key="1">
    <citation type="journal article" date="2021" name="Nat. Plants">
        <title>The Taxus genome provides insights into paclitaxel biosynthesis.</title>
        <authorList>
            <person name="Xiong X."/>
            <person name="Gou J."/>
            <person name="Liao Q."/>
            <person name="Li Y."/>
            <person name="Zhou Q."/>
            <person name="Bi G."/>
            <person name="Li C."/>
            <person name="Du R."/>
            <person name="Wang X."/>
            <person name="Sun T."/>
            <person name="Guo L."/>
            <person name="Liang H."/>
            <person name="Lu P."/>
            <person name="Wu Y."/>
            <person name="Zhang Z."/>
            <person name="Ro D.K."/>
            <person name="Shang Y."/>
            <person name="Huang S."/>
            <person name="Yan J."/>
        </authorList>
    </citation>
    <scope>NUCLEOTIDE SEQUENCE [LARGE SCALE GENOMIC DNA]</scope>
    <source>
        <strain evidence="1">Ta-2019</strain>
    </source>
</reference>
<name>A0AA38F9Z2_TAXCH</name>
<evidence type="ECO:0000313" key="1">
    <source>
        <dbReference type="EMBL" id="KAH9297969.1"/>
    </source>
</evidence>
<organism evidence="1 2">
    <name type="scientific">Taxus chinensis</name>
    <name type="common">Chinese yew</name>
    <name type="synonym">Taxus wallichiana var. chinensis</name>
    <dbReference type="NCBI Taxonomy" id="29808"/>
    <lineage>
        <taxon>Eukaryota</taxon>
        <taxon>Viridiplantae</taxon>
        <taxon>Streptophyta</taxon>
        <taxon>Embryophyta</taxon>
        <taxon>Tracheophyta</taxon>
        <taxon>Spermatophyta</taxon>
        <taxon>Pinopsida</taxon>
        <taxon>Pinidae</taxon>
        <taxon>Conifers II</taxon>
        <taxon>Cupressales</taxon>
        <taxon>Taxaceae</taxon>
        <taxon>Taxus</taxon>
    </lineage>
</organism>
<feature type="non-terminal residue" evidence="1">
    <location>
        <position position="52"/>
    </location>
</feature>
<comment type="caution">
    <text evidence="1">The sequence shown here is derived from an EMBL/GenBank/DDBJ whole genome shotgun (WGS) entry which is preliminary data.</text>
</comment>
<gene>
    <name evidence="1" type="ORF">KI387_029651</name>
</gene>
<dbReference type="Proteomes" id="UP000824469">
    <property type="component" value="Unassembled WGS sequence"/>
</dbReference>
<dbReference type="AlphaFoldDB" id="A0AA38F9Z2"/>
<sequence>RAYPQLLRGWRLRLLRSMLWPKLKKKSSIMKNLRLKAKMIKMSVNRLATLLS</sequence>
<dbReference type="EMBL" id="JAHRHJ020000010">
    <property type="protein sequence ID" value="KAH9297969.1"/>
    <property type="molecule type" value="Genomic_DNA"/>
</dbReference>
<feature type="non-terminal residue" evidence="1">
    <location>
        <position position="1"/>
    </location>
</feature>